<proteinExistence type="predicted"/>
<evidence type="ECO:0000313" key="3">
    <source>
        <dbReference type="Proteomes" id="UP001172102"/>
    </source>
</evidence>
<feature type="compositionally biased region" description="Low complexity" evidence="1">
    <location>
        <begin position="13"/>
        <end position="27"/>
    </location>
</feature>
<organism evidence="2 3">
    <name type="scientific">Lasiosphaeris hirsuta</name>
    <dbReference type="NCBI Taxonomy" id="260670"/>
    <lineage>
        <taxon>Eukaryota</taxon>
        <taxon>Fungi</taxon>
        <taxon>Dikarya</taxon>
        <taxon>Ascomycota</taxon>
        <taxon>Pezizomycotina</taxon>
        <taxon>Sordariomycetes</taxon>
        <taxon>Sordariomycetidae</taxon>
        <taxon>Sordariales</taxon>
        <taxon>Lasiosphaeriaceae</taxon>
        <taxon>Lasiosphaeris</taxon>
    </lineage>
</organism>
<dbReference type="Proteomes" id="UP001172102">
    <property type="component" value="Unassembled WGS sequence"/>
</dbReference>
<reference evidence="2" key="1">
    <citation type="submission" date="2023-06" db="EMBL/GenBank/DDBJ databases">
        <title>Genome-scale phylogeny and comparative genomics of the fungal order Sordariales.</title>
        <authorList>
            <consortium name="Lawrence Berkeley National Laboratory"/>
            <person name="Hensen N."/>
            <person name="Bonometti L."/>
            <person name="Westerberg I."/>
            <person name="Brannstrom I.O."/>
            <person name="Guillou S."/>
            <person name="Cros-Aarteil S."/>
            <person name="Calhoun S."/>
            <person name="Haridas S."/>
            <person name="Kuo A."/>
            <person name="Mondo S."/>
            <person name="Pangilinan J."/>
            <person name="Riley R."/>
            <person name="Labutti K."/>
            <person name="Andreopoulos B."/>
            <person name="Lipzen A."/>
            <person name="Chen C."/>
            <person name="Yanf M."/>
            <person name="Daum C."/>
            <person name="Ng V."/>
            <person name="Clum A."/>
            <person name="Steindorff A."/>
            <person name="Ohm R."/>
            <person name="Martin F."/>
            <person name="Silar P."/>
            <person name="Natvig D."/>
            <person name="Lalanne C."/>
            <person name="Gautier V."/>
            <person name="Ament-Velasquez S.L."/>
            <person name="Kruys A."/>
            <person name="Hutchinson M.I."/>
            <person name="Powell A.J."/>
            <person name="Barry K."/>
            <person name="Miller A.N."/>
            <person name="Grigoriev I.V."/>
            <person name="Debuchy R."/>
            <person name="Gladieux P."/>
            <person name="Thoren M.H."/>
            <person name="Johannesson H."/>
        </authorList>
    </citation>
    <scope>NUCLEOTIDE SEQUENCE</scope>
    <source>
        <strain evidence="2">SMH4607-1</strain>
    </source>
</reference>
<feature type="region of interest" description="Disordered" evidence="1">
    <location>
        <begin position="1"/>
        <end position="35"/>
    </location>
</feature>
<gene>
    <name evidence="2" type="ORF">B0H67DRAFT_172328</name>
</gene>
<comment type="caution">
    <text evidence="2">The sequence shown here is derived from an EMBL/GenBank/DDBJ whole genome shotgun (WGS) entry which is preliminary data.</text>
</comment>
<dbReference type="AlphaFoldDB" id="A0AA40DXG2"/>
<name>A0AA40DXG2_9PEZI</name>
<feature type="region of interest" description="Disordered" evidence="1">
    <location>
        <begin position="54"/>
        <end position="87"/>
    </location>
</feature>
<protein>
    <submittedName>
        <fullName evidence="2">Uncharacterized protein</fullName>
    </submittedName>
</protein>
<dbReference type="EMBL" id="JAUKUA010000003">
    <property type="protein sequence ID" value="KAK0719974.1"/>
    <property type="molecule type" value="Genomic_DNA"/>
</dbReference>
<evidence type="ECO:0000313" key="2">
    <source>
        <dbReference type="EMBL" id="KAK0719974.1"/>
    </source>
</evidence>
<feature type="compositionally biased region" description="Basic and acidic residues" evidence="1">
    <location>
        <begin position="59"/>
        <end position="70"/>
    </location>
</feature>
<accession>A0AA40DXG2</accession>
<keyword evidence="3" id="KW-1185">Reference proteome</keyword>
<sequence>MRYRPANGHLDAAEPSPSSAKPRSPSARTPEQGTENNILAVRLLWPVLSDQELTGLPHDAGDPELRLPDRGRRRKHPIHHLSNPPSRPYQAYRTVGRECMIFPRKLAASYSYAAAASKAASTNRCVPVCCVPFPRCRGLNLIQNSSSMPTSANSRPTRCGLPLNGSALRFLLALCSCRTDLFWECNGAERSTRAREDPAQRASPERVMIAAPTAKAPRPDSWQRRGVLARRDLPGDRSPGDQPLLGITGSRHHRGEGCFVCANGSGTILLHDVAKARIGDLGPRKRSDPPPEALALTQKTVVTQRWVRGVQ</sequence>
<evidence type="ECO:0000256" key="1">
    <source>
        <dbReference type="SAM" id="MobiDB-lite"/>
    </source>
</evidence>